<accession>A0A6G8R289</accession>
<proteinExistence type="predicted"/>
<dbReference type="RefSeq" id="YP_010761534.1">
    <property type="nucleotide sequence ID" value="NC_073598.1"/>
</dbReference>
<sequence>MADHAAPSRWIPSPKVRAYVYRVAVAAGPLVLFYGWMSAEEVALWLGLGGTALALPSALALVNTPKDGGGDA</sequence>
<evidence type="ECO:0000313" key="2">
    <source>
        <dbReference type="EMBL" id="QIN94319.1"/>
    </source>
</evidence>
<keyword evidence="1" id="KW-0812">Transmembrane</keyword>
<reference evidence="2 3" key="1">
    <citation type="submission" date="2020-02" db="EMBL/GenBank/DDBJ databases">
        <authorList>
            <person name="Demo S.M."/>
            <person name="Guardino K.C."/>
            <person name="Hobbs B.M."/>
            <person name="Hoh K.J."/>
            <person name="Lee E."/>
            <person name="Vuong I.K."/>
            <person name="Kapinos A."/>
            <person name="Freise A.C."/>
            <person name="Reddi K."/>
            <person name="Moberg-Parker J."/>
            <person name="Garlena R.A."/>
            <person name="Russell D.A."/>
            <person name="Pope W.H."/>
            <person name="Jacobs-Sera D."/>
            <person name="Hatfull G.F."/>
        </authorList>
    </citation>
    <scope>NUCLEOTIDE SEQUENCE [LARGE SCALE GENOMIC DNA]</scope>
</reference>
<keyword evidence="1" id="KW-0472">Membrane</keyword>
<feature type="transmembrane region" description="Helical" evidence="1">
    <location>
        <begin position="42"/>
        <end position="62"/>
    </location>
</feature>
<dbReference type="Proteomes" id="UP000501086">
    <property type="component" value="Segment"/>
</dbReference>
<keyword evidence="3" id="KW-1185">Reference proteome</keyword>
<evidence type="ECO:0000256" key="1">
    <source>
        <dbReference type="SAM" id="Phobius"/>
    </source>
</evidence>
<protein>
    <submittedName>
        <fullName evidence="2">Holin</fullName>
    </submittedName>
</protein>
<dbReference type="KEGG" id="vg:80090782"/>
<evidence type="ECO:0000313" key="3">
    <source>
        <dbReference type="Proteomes" id="UP000501086"/>
    </source>
</evidence>
<gene>
    <name evidence="2" type="primary">15</name>
    <name evidence="2" type="ORF">SEA_BLUEFEATHER_15</name>
</gene>
<dbReference type="EMBL" id="MT024867">
    <property type="protein sequence ID" value="QIN94319.1"/>
    <property type="molecule type" value="Genomic_DNA"/>
</dbReference>
<name>A0A6G8R289_9CAUD</name>
<dbReference type="GeneID" id="80090782"/>
<keyword evidence="1" id="KW-1133">Transmembrane helix</keyword>
<organism evidence="2 3">
    <name type="scientific">Arthrobacter phage BlueFeather</name>
    <dbReference type="NCBI Taxonomy" id="2713258"/>
    <lineage>
        <taxon>Viruses</taxon>
        <taxon>Duplodnaviria</taxon>
        <taxon>Heunggongvirae</taxon>
        <taxon>Uroviricota</taxon>
        <taxon>Caudoviricetes</taxon>
        <taxon>Caudoviricetes incertae sedis</taxon>
        <taxon>Bluefeathervirus</taxon>
        <taxon>Bluefeathervirus bluefeather</taxon>
    </lineage>
</organism>
<feature type="transmembrane region" description="Helical" evidence="1">
    <location>
        <begin position="19"/>
        <end position="36"/>
    </location>
</feature>